<dbReference type="AlphaFoldDB" id="A0A2C9UQP4"/>
<evidence type="ECO:0000256" key="3">
    <source>
        <dbReference type="ARBA" id="ARBA00022833"/>
    </source>
</evidence>
<evidence type="ECO:0000313" key="7">
    <source>
        <dbReference type="EMBL" id="OAY32725.1"/>
    </source>
</evidence>
<dbReference type="PROSITE" id="PS51292">
    <property type="entry name" value="ZF_RING_CH"/>
    <property type="match status" value="1"/>
</dbReference>
<dbReference type="InterPro" id="IPR013083">
    <property type="entry name" value="Znf_RING/FYVE/PHD"/>
</dbReference>
<dbReference type="Pfam" id="PF12906">
    <property type="entry name" value="RINGv"/>
    <property type="match status" value="1"/>
</dbReference>
<dbReference type="CDD" id="cd16495">
    <property type="entry name" value="RING_CH-C4HC3_MARCH"/>
    <property type="match status" value="1"/>
</dbReference>
<accession>A0A2C9UQP4</accession>
<keyword evidence="1" id="KW-0479">Metal-binding</keyword>
<dbReference type="SUPFAM" id="SSF57850">
    <property type="entry name" value="RING/U-box"/>
    <property type="match status" value="1"/>
</dbReference>
<dbReference type="Gramene" id="Manes.01G000124.1.v8.1">
    <property type="protein sequence ID" value="Manes.01G000124.1.v8.1.CDS"/>
    <property type="gene ID" value="Manes.01G000124.v8.1"/>
</dbReference>
<dbReference type="OrthoDB" id="273089at2759"/>
<protein>
    <recommendedName>
        <fullName evidence="6">RING-CH-type domain-containing protein</fullName>
    </recommendedName>
</protein>
<feature type="compositionally biased region" description="Basic and acidic residues" evidence="4">
    <location>
        <begin position="70"/>
        <end position="85"/>
    </location>
</feature>
<feature type="transmembrane region" description="Helical" evidence="5">
    <location>
        <begin position="184"/>
        <end position="208"/>
    </location>
</feature>
<feature type="domain" description="RING-CH-type" evidence="6">
    <location>
        <begin position="91"/>
        <end position="151"/>
    </location>
</feature>
<dbReference type="STRING" id="3983.A0A2C9UQP4"/>
<keyword evidence="5" id="KW-0472">Membrane</keyword>
<dbReference type="Gene3D" id="3.30.40.10">
    <property type="entry name" value="Zinc/RING finger domain, C3HC4 (zinc finger)"/>
    <property type="match status" value="1"/>
</dbReference>
<keyword evidence="5" id="KW-1133">Transmembrane helix</keyword>
<evidence type="ECO:0000259" key="6">
    <source>
        <dbReference type="PROSITE" id="PS51292"/>
    </source>
</evidence>
<reference evidence="7" key="1">
    <citation type="submission" date="2016-02" db="EMBL/GenBank/DDBJ databases">
        <title>WGS assembly of Manihot esculenta.</title>
        <authorList>
            <person name="Bredeson J.V."/>
            <person name="Prochnik S.E."/>
            <person name="Lyons J.B."/>
            <person name="Schmutz J."/>
            <person name="Grimwood J."/>
            <person name="Vrebalov J."/>
            <person name="Bart R.S."/>
            <person name="Amuge T."/>
            <person name="Ferguson M.E."/>
            <person name="Green R."/>
            <person name="Putnam N."/>
            <person name="Stites J."/>
            <person name="Rounsley S."/>
            <person name="Rokhsar D.S."/>
        </authorList>
    </citation>
    <scope>NUCLEOTIDE SEQUENCE [LARGE SCALE GENOMIC DNA]</scope>
    <source>
        <tissue evidence="7">Leaf</tissue>
    </source>
</reference>
<dbReference type="PANTHER" id="PTHR46214">
    <property type="entry name" value="ZINC FINGER, RING-CH-TYPE"/>
    <property type="match status" value="1"/>
</dbReference>
<keyword evidence="3" id="KW-0862">Zinc</keyword>
<name>A0A2C9UQP4_MANES</name>
<evidence type="ECO:0000256" key="4">
    <source>
        <dbReference type="SAM" id="MobiDB-lite"/>
    </source>
</evidence>
<feature type="transmembrane region" description="Helical" evidence="5">
    <location>
        <begin position="214"/>
        <end position="232"/>
    </location>
</feature>
<dbReference type="PANTHER" id="PTHR46214:SF16">
    <property type="entry name" value="OS10G0481450 PROTEIN"/>
    <property type="match status" value="1"/>
</dbReference>
<keyword evidence="5" id="KW-0812">Transmembrane</keyword>
<dbReference type="GO" id="GO:0008270">
    <property type="term" value="F:zinc ion binding"/>
    <property type="evidence" value="ECO:0007669"/>
    <property type="project" value="UniProtKB-KW"/>
</dbReference>
<dbReference type="SMART" id="SM00744">
    <property type="entry name" value="RINGv"/>
    <property type="match status" value="1"/>
</dbReference>
<dbReference type="OMA" id="EFCREWS"/>
<gene>
    <name evidence="7" type="ORF">MANES_13G041200</name>
</gene>
<feature type="region of interest" description="Disordered" evidence="4">
    <location>
        <begin position="1"/>
        <end position="56"/>
    </location>
</feature>
<dbReference type="InterPro" id="IPR011016">
    <property type="entry name" value="Znf_RING-CH"/>
</dbReference>
<dbReference type="EMBL" id="CM004399">
    <property type="protein sequence ID" value="OAY32725.1"/>
    <property type="molecule type" value="Genomic_DNA"/>
</dbReference>
<evidence type="ECO:0000256" key="1">
    <source>
        <dbReference type="ARBA" id="ARBA00022723"/>
    </source>
</evidence>
<organism evidence="7">
    <name type="scientific">Manihot esculenta</name>
    <name type="common">Cassava</name>
    <name type="synonym">Jatropha manihot</name>
    <dbReference type="NCBI Taxonomy" id="3983"/>
    <lineage>
        <taxon>Eukaryota</taxon>
        <taxon>Viridiplantae</taxon>
        <taxon>Streptophyta</taxon>
        <taxon>Embryophyta</taxon>
        <taxon>Tracheophyta</taxon>
        <taxon>Spermatophyta</taxon>
        <taxon>Magnoliopsida</taxon>
        <taxon>eudicotyledons</taxon>
        <taxon>Gunneridae</taxon>
        <taxon>Pentapetalae</taxon>
        <taxon>rosids</taxon>
        <taxon>fabids</taxon>
        <taxon>Malpighiales</taxon>
        <taxon>Euphorbiaceae</taxon>
        <taxon>Crotonoideae</taxon>
        <taxon>Manihoteae</taxon>
        <taxon>Manihot</taxon>
    </lineage>
</organism>
<feature type="compositionally biased region" description="Polar residues" evidence="4">
    <location>
        <begin position="1"/>
        <end position="24"/>
    </location>
</feature>
<evidence type="ECO:0000256" key="5">
    <source>
        <dbReference type="SAM" id="Phobius"/>
    </source>
</evidence>
<sequence>MQNDYGFNKESTTTGSNQCGNSLSPELDLEKQDNPKILPQHRSDGSPSKNSTLEPDPTILTIVVSNAEAHADPAKKELPSVDSPKKGYLSRSASSHEQCRVCQQEKEEVLIDLGCKCKGGLAKAHRSCIDTWFRTRGSNKCEICQEVAVNVSPPESQTSANYWVWRIDPTFRPRDPERGCFSPLWVACTILIGGLLLDVLISITLGVSALPVNIIFGVIVILGLGTALRLALEFCREWSFRRVVERVDANVNVGYHPAL</sequence>
<proteinExistence type="predicted"/>
<evidence type="ECO:0000256" key="2">
    <source>
        <dbReference type="ARBA" id="ARBA00022771"/>
    </source>
</evidence>
<feature type="region of interest" description="Disordered" evidence="4">
    <location>
        <begin position="70"/>
        <end position="89"/>
    </location>
</feature>
<keyword evidence="2" id="KW-0863">Zinc-finger</keyword>